<dbReference type="GO" id="GO:0016746">
    <property type="term" value="F:acyltransferase activity"/>
    <property type="evidence" value="ECO:0007669"/>
    <property type="project" value="UniProtKB-KW"/>
</dbReference>
<dbReference type="PROSITE" id="PS51186">
    <property type="entry name" value="GNAT"/>
    <property type="match status" value="1"/>
</dbReference>
<dbReference type="EMBL" id="JBJDQH010000001">
    <property type="protein sequence ID" value="MFK4263439.1"/>
    <property type="molecule type" value="Genomic_DNA"/>
</dbReference>
<dbReference type="InterPro" id="IPR016181">
    <property type="entry name" value="Acyl_CoA_acyltransferase"/>
</dbReference>
<feature type="domain" description="N-acetyltransferase" evidence="4">
    <location>
        <begin position="26"/>
        <end position="174"/>
    </location>
</feature>
<evidence type="ECO:0000313" key="6">
    <source>
        <dbReference type="Proteomes" id="UP001620295"/>
    </source>
</evidence>
<dbReference type="PANTHER" id="PTHR43877:SF1">
    <property type="entry name" value="ACETYLTRANSFERASE"/>
    <property type="match status" value="1"/>
</dbReference>
<keyword evidence="6" id="KW-1185">Reference proteome</keyword>
<dbReference type="SUPFAM" id="SSF55729">
    <property type="entry name" value="Acyl-CoA N-acyltransferases (Nat)"/>
    <property type="match status" value="1"/>
</dbReference>
<feature type="region of interest" description="Disordered" evidence="3">
    <location>
        <begin position="1"/>
        <end position="31"/>
    </location>
</feature>
<dbReference type="CDD" id="cd04301">
    <property type="entry name" value="NAT_SF"/>
    <property type="match status" value="1"/>
</dbReference>
<evidence type="ECO:0000256" key="3">
    <source>
        <dbReference type="SAM" id="MobiDB-lite"/>
    </source>
</evidence>
<dbReference type="Gene3D" id="3.40.630.30">
    <property type="match status" value="1"/>
</dbReference>
<dbReference type="Proteomes" id="UP001620295">
    <property type="component" value="Unassembled WGS sequence"/>
</dbReference>
<evidence type="ECO:0000256" key="1">
    <source>
        <dbReference type="ARBA" id="ARBA00022679"/>
    </source>
</evidence>
<dbReference type="EC" id="2.3.-.-" evidence="5"/>
<evidence type="ECO:0000313" key="5">
    <source>
        <dbReference type="EMBL" id="MFK4263439.1"/>
    </source>
</evidence>
<protein>
    <submittedName>
        <fullName evidence="5">GNAT family N-acetyltransferase</fullName>
        <ecNumber evidence="5">2.3.-.-</ecNumber>
    </submittedName>
</protein>
<reference evidence="5 6" key="1">
    <citation type="submission" date="2024-11" db="EMBL/GenBank/DDBJ databases">
        <title>The Natural Products Discovery Center: Release of the First 8490 Sequenced Strains for Exploring Actinobacteria Biosynthetic Diversity.</title>
        <authorList>
            <person name="Kalkreuter E."/>
            <person name="Kautsar S.A."/>
            <person name="Yang D."/>
            <person name="Bader C.D."/>
            <person name="Teijaro C.N."/>
            <person name="Fluegel L."/>
            <person name="Davis C.M."/>
            <person name="Simpson J.R."/>
            <person name="Lauterbach L."/>
            <person name="Steele A.D."/>
            <person name="Gui C."/>
            <person name="Meng S."/>
            <person name="Li G."/>
            <person name="Viehrig K."/>
            <person name="Ye F."/>
            <person name="Su P."/>
            <person name="Kiefer A.F."/>
            <person name="Nichols A."/>
            <person name="Cepeda A.J."/>
            <person name="Yan W."/>
            <person name="Fan B."/>
            <person name="Jiang Y."/>
            <person name="Adhikari A."/>
            <person name="Zheng C.-J."/>
            <person name="Schuster L."/>
            <person name="Cowan T.M."/>
            <person name="Smanski M.J."/>
            <person name="Chevrette M.G."/>
            <person name="De Carvalho L.P.S."/>
            <person name="Shen B."/>
        </authorList>
    </citation>
    <scope>NUCLEOTIDE SEQUENCE [LARGE SCALE GENOMIC DNA]</scope>
    <source>
        <strain evidence="5 6">NPDC020863</strain>
    </source>
</reference>
<evidence type="ECO:0000256" key="2">
    <source>
        <dbReference type="ARBA" id="ARBA00023315"/>
    </source>
</evidence>
<dbReference type="PANTHER" id="PTHR43877">
    <property type="entry name" value="AMINOALKYLPHOSPHONATE N-ACETYLTRANSFERASE-RELATED-RELATED"/>
    <property type="match status" value="1"/>
</dbReference>
<keyword evidence="2 5" id="KW-0012">Acyltransferase</keyword>
<sequence>MTNDRAGRAGAGVSGRATAGPADAARRLRAGREDEAEALSELALRSKGHWGYDEEFLAACREELRLHPGEVAARRTTVAEQDGRILGFATLEGDGPEGELGMLFVEPDAIGKGVGRLLYRHVLREAGRLGFTRLTIEADPYAESFYLAMGAQRIGDTPSGSIPGRALPLLAAWP</sequence>
<accession>A0ABW8LEP9</accession>
<organism evidence="5 6">
    <name type="scientific">Streptomyces milbemycinicus</name>
    <dbReference type="NCBI Taxonomy" id="476552"/>
    <lineage>
        <taxon>Bacteria</taxon>
        <taxon>Bacillati</taxon>
        <taxon>Actinomycetota</taxon>
        <taxon>Actinomycetes</taxon>
        <taxon>Kitasatosporales</taxon>
        <taxon>Streptomycetaceae</taxon>
        <taxon>Streptomyces</taxon>
    </lineage>
</organism>
<proteinExistence type="predicted"/>
<gene>
    <name evidence="5" type="ORF">ACI2L5_00655</name>
</gene>
<dbReference type="InterPro" id="IPR050832">
    <property type="entry name" value="Bact_Acetyltransf"/>
</dbReference>
<evidence type="ECO:0000259" key="4">
    <source>
        <dbReference type="PROSITE" id="PS51186"/>
    </source>
</evidence>
<dbReference type="InterPro" id="IPR000182">
    <property type="entry name" value="GNAT_dom"/>
</dbReference>
<comment type="caution">
    <text evidence="5">The sequence shown here is derived from an EMBL/GenBank/DDBJ whole genome shotgun (WGS) entry which is preliminary data.</text>
</comment>
<name>A0ABW8LEP9_9ACTN</name>
<keyword evidence="1 5" id="KW-0808">Transferase</keyword>
<dbReference type="Pfam" id="PF00583">
    <property type="entry name" value="Acetyltransf_1"/>
    <property type="match status" value="1"/>
</dbReference>
<dbReference type="RefSeq" id="WP_404745357.1">
    <property type="nucleotide sequence ID" value="NZ_JBJDQH010000001.1"/>
</dbReference>